<sequence length="110" mass="12241">MRAPSSTAWPTKRLISQEEMWGNLSVRHCTLIRRIVGCHIANGWSNRRPPAIVRLSASYGGAFELTGSEQFKRRAIALMVEHGIDARLRDAEQRALRRAKAAAAAKQTGM</sequence>
<dbReference type="InterPro" id="IPR040677">
    <property type="entry name" value="LPD7"/>
</dbReference>
<evidence type="ECO:0000259" key="1">
    <source>
        <dbReference type="Pfam" id="PF18821"/>
    </source>
</evidence>
<name>A0A9X9IAW2_XANCI</name>
<proteinExistence type="predicted"/>
<feature type="domain" description="Large polyvalent protein-associated" evidence="1">
    <location>
        <begin position="59"/>
        <end position="99"/>
    </location>
</feature>
<dbReference type="Pfam" id="PF18821">
    <property type="entry name" value="LPD7"/>
    <property type="match status" value="1"/>
</dbReference>
<dbReference type="Proteomes" id="UP000190508">
    <property type="component" value="Chromosome"/>
</dbReference>
<evidence type="ECO:0000313" key="2">
    <source>
        <dbReference type="EMBL" id="UVG57239.1"/>
    </source>
</evidence>
<accession>A0A9X9IAW2</accession>
<gene>
    <name evidence="2" type="ORF">Xdur_013430</name>
</gene>
<evidence type="ECO:0000313" key="3">
    <source>
        <dbReference type="Proteomes" id="UP000190508"/>
    </source>
</evidence>
<organism evidence="2 3">
    <name type="scientific">Xanthomonas citri pv. durantae</name>
    <dbReference type="NCBI Taxonomy" id="487862"/>
    <lineage>
        <taxon>Bacteria</taxon>
        <taxon>Pseudomonadati</taxon>
        <taxon>Pseudomonadota</taxon>
        <taxon>Gammaproteobacteria</taxon>
        <taxon>Lysobacterales</taxon>
        <taxon>Lysobacteraceae</taxon>
        <taxon>Xanthomonas</taxon>
    </lineage>
</organism>
<reference evidence="2" key="1">
    <citation type="submission" date="2020-12" db="EMBL/GenBank/DDBJ databases">
        <title>Complete genome investigation of Xanthomonas citri pv. durantae LMG696.</title>
        <authorList>
            <person name="Rana R."/>
            <person name="Bansal K."/>
            <person name="Patil P.B."/>
        </authorList>
    </citation>
    <scope>NUCLEOTIDE SEQUENCE</scope>
    <source>
        <strain evidence="2">LMG696</strain>
    </source>
</reference>
<dbReference type="AlphaFoldDB" id="A0A9X9IAW2"/>
<protein>
    <recommendedName>
        <fullName evidence="1">Large polyvalent protein-associated domain-containing protein</fullName>
    </recommendedName>
</protein>
<dbReference type="EMBL" id="CP066343">
    <property type="protein sequence ID" value="UVG57239.1"/>
    <property type="molecule type" value="Genomic_DNA"/>
</dbReference>